<evidence type="ECO:0000313" key="6">
    <source>
        <dbReference type="EMBL" id="KAF3338110.1"/>
    </source>
</evidence>
<dbReference type="InterPro" id="IPR036869">
    <property type="entry name" value="J_dom_sf"/>
</dbReference>
<feature type="region of interest" description="Disordered" evidence="4">
    <location>
        <begin position="354"/>
        <end position="517"/>
    </location>
</feature>
<dbReference type="GO" id="GO:0008270">
    <property type="term" value="F:zinc ion binding"/>
    <property type="evidence" value="ECO:0007669"/>
    <property type="project" value="UniProtKB-KW"/>
</dbReference>
<dbReference type="PANTHER" id="PTHR45495">
    <property type="entry name" value="DNAJ PROTEIN JJJ1 HOMOLOG"/>
    <property type="match status" value="1"/>
</dbReference>
<evidence type="ECO:0000256" key="1">
    <source>
        <dbReference type="ARBA" id="ARBA00022723"/>
    </source>
</evidence>
<dbReference type="SUPFAM" id="SSF57667">
    <property type="entry name" value="beta-beta-alpha zinc fingers"/>
    <property type="match status" value="1"/>
</dbReference>
<dbReference type="InterPro" id="IPR022755">
    <property type="entry name" value="Znf_C2H2_jaz"/>
</dbReference>
<evidence type="ECO:0000256" key="4">
    <source>
        <dbReference type="SAM" id="MobiDB-lite"/>
    </source>
</evidence>
<dbReference type="CDD" id="cd06257">
    <property type="entry name" value="DnaJ"/>
    <property type="match status" value="1"/>
</dbReference>
<protein>
    <submittedName>
        <fullName evidence="6">DnaJ subfamily C member 21</fullName>
    </submittedName>
</protein>
<evidence type="ECO:0000259" key="5">
    <source>
        <dbReference type="PROSITE" id="PS50076"/>
    </source>
</evidence>
<keyword evidence="3" id="KW-0862">Zinc</keyword>
<evidence type="ECO:0000313" key="7">
    <source>
        <dbReference type="Proteomes" id="UP000623129"/>
    </source>
</evidence>
<feature type="compositionally biased region" description="Polar residues" evidence="4">
    <location>
        <begin position="420"/>
        <end position="436"/>
    </location>
</feature>
<keyword evidence="2" id="KW-0863">Zinc-finger</keyword>
<dbReference type="PROSITE" id="PS00028">
    <property type="entry name" value="ZINC_FINGER_C2H2_1"/>
    <property type="match status" value="1"/>
</dbReference>
<dbReference type="Proteomes" id="UP000623129">
    <property type="component" value="Unassembled WGS sequence"/>
</dbReference>
<name>A0A833R486_9POAL</name>
<feature type="compositionally biased region" description="Acidic residues" evidence="4">
    <location>
        <begin position="376"/>
        <end position="386"/>
    </location>
</feature>
<feature type="domain" description="J" evidence="5">
    <location>
        <begin position="8"/>
        <end position="78"/>
    </location>
</feature>
<sequence length="598" mass="69186">MANHPKRCLYEVLGVAQDASPSDIRSAYRRLALQLHPDKLKANPNSSSSDSTALFQELQHAYEVLSDPKERAYYDSHRSQILFSDLSNSKSNSSFFDLNLFGYFSTSAFSGFTDTGRGFYKVYGDLFTKIYSQEVAFATRMGMGSDSVAPPPLMGNLDSPYQQVTAFYNYWLGFCTVLDFAWADEYDPSFGANRRSRRLMEEENKKLRKKARREYNDSVRGLAAFVKKRDERVVRMMVKKKKEEERKKKEAMEKKKEEERRKLEKAKAYEEPEWSRIEETDEFEEVLGYDDEEFGSDKRKKKGGGEEFYCVACNKKFKSDKQWKNHEQSKKHREKVSELRLVMEVEDEILMEKIGEEVNGGFDYEPAPEESASERDIDELCEDFGDNLEMRNEEIDGEQDEVSEESILQSMISGQRGRKNSAQSGEKENPSSNSFSCLDEEEENDDERSKRKGRKNRKGKRQENDVGKEKENGDDENGNMVSSSLSEEVRTDGSEGKREKKNTGNKEKQKAKSESPSYYCDMCEESFESRLFNQMEKFSSSFCWEGWGYGMYKGSEVWVHVLDLFQIVRNKLFSHLSETGHAALKQQSRQKAKKASKR</sequence>
<dbReference type="InterPro" id="IPR054076">
    <property type="entry name" value="ZUO1-like_ZHD"/>
</dbReference>
<gene>
    <name evidence="6" type="ORF">FCM35_KLT18697</name>
</gene>
<reference evidence="6" key="1">
    <citation type="submission" date="2020-01" db="EMBL/GenBank/DDBJ databases">
        <title>Genome sequence of Kobresia littledalei, the first chromosome-level genome in the family Cyperaceae.</title>
        <authorList>
            <person name="Qu G."/>
        </authorList>
    </citation>
    <scope>NUCLEOTIDE SEQUENCE</scope>
    <source>
        <strain evidence="6">C.B.Clarke</strain>
        <tissue evidence="6">Leaf</tissue>
    </source>
</reference>
<dbReference type="AlphaFoldDB" id="A0A833R486"/>
<dbReference type="PRINTS" id="PR00625">
    <property type="entry name" value="JDOMAIN"/>
</dbReference>
<evidence type="ECO:0000256" key="2">
    <source>
        <dbReference type="ARBA" id="ARBA00022771"/>
    </source>
</evidence>
<dbReference type="PROSITE" id="PS00636">
    <property type="entry name" value="DNAJ_1"/>
    <property type="match status" value="1"/>
</dbReference>
<dbReference type="InterPro" id="IPR018253">
    <property type="entry name" value="DnaJ_domain_CS"/>
</dbReference>
<dbReference type="OrthoDB" id="5894at2759"/>
<dbReference type="PROSITE" id="PS50076">
    <property type="entry name" value="DNAJ_2"/>
    <property type="match status" value="1"/>
</dbReference>
<keyword evidence="1" id="KW-0479">Metal-binding</keyword>
<proteinExistence type="predicted"/>
<organism evidence="6 7">
    <name type="scientific">Carex littledalei</name>
    <dbReference type="NCBI Taxonomy" id="544730"/>
    <lineage>
        <taxon>Eukaryota</taxon>
        <taxon>Viridiplantae</taxon>
        <taxon>Streptophyta</taxon>
        <taxon>Embryophyta</taxon>
        <taxon>Tracheophyta</taxon>
        <taxon>Spermatophyta</taxon>
        <taxon>Magnoliopsida</taxon>
        <taxon>Liliopsida</taxon>
        <taxon>Poales</taxon>
        <taxon>Cyperaceae</taxon>
        <taxon>Cyperoideae</taxon>
        <taxon>Cariceae</taxon>
        <taxon>Carex</taxon>
        <taxon>Carex subgen. Euthyceras</taxon>
    </lineage>
</organism>
<comment type="caution">
    <text evidence="6">The sequence shown here is derived from an EMBL/GenBank/DDBJ whole genome shotgun (WGS) entry which is preliminary data.</text>
</comment>
<evidence type="ECO:0000256" key="3">
    <source>
        <dbReference type="ARBA" id="ARBA00022833"/>
    </source>
</evidence>
<keyword evidence="7" id="KW-1185">Reference proteome</keyword>
<dbReference type="Pfam" id="PF00226">
    <property type="entry name" value="DnaJ"/>
    <property type="match status" value="1"/>
</dbReference>
<dbReference type="InterPro" id="IPR003604">
    <property type="entry name" value="Matrin/U1-like-C_Znf_C2H2"/>
</dbReference>
<feature type="compositionally biased region" description="Basic and acidic residues" evidence="4">
    <location>
        <begin position="461"/>
        <end position="471"/>
    </location>
</feature>
<feature type="compositionally biased region" description="Acidic residues" evidence="4">
    <location>
        <begin position="395"/>
        <end position="404"/>
    </location>
</feature>
<dbReference type="InterPro" id="IPR013087">
    <property type="entry name" value="Znf_C2H2_type"/>
</dbReference>
<dbReference type="GO" id="GO:0005783">
    <property type="term" value="C:endoplasmic reticulum"/>
    <property type="evidence" value="ECO:0007669"/>
    <property type="project" value="UniProtKB-ARBA"/>
</dbReference>
<dbReference type="EMBL" id="SWLB01000006">
    <property type="protein sequence ID" value="KAF3338110.1"/>
    <property type="molecule type" value="Genomic_DNA"/>
</dbReference>
<dbReference type="SMART" id="SM00451">
    <property type="entry name" value="ZnF_U1"/>
    <property type="match status" value="1"/>
</dbReference>
<dbReference type="PANTHER" id="PTHR45495:SF1">
    <property type="entry name" value="DNAJ PROTEIN JJJ1 HOMOLOG"/>
    <property type="match status" value="1"/>
</dbReference>
<dbReference type="InterPro" id="IPR044648">
    <property type="entry name" value="JJJ1_plant"/>
</dbReference>
<dbReference type="Pfam" id="PF21884">
    <property type="entry name" value="ZUO1-like_ZHD"/>
    <property type="match status" value="1"/>
</dbReference>
<dbReference type="InterPro" id="IPR036236">
    <property type="entry name" value="Znf_C2H2_sf"/>
</dbReference>
<dbReference type="Pfam" id="PF12171">
    <property type="entry name" value="zf-C2H2_jaz"/>
    <property type="match status" value="1"/>
</dbReference>
<dbReference type="GO" id="GO:0003676">
    <property type="term" value="F:nucleic acid binding"/>
    <property type="evidence" value="ECO:0007669"/>
    <property type="project" value="InterPro"/>
</dbReference>
<feature type="compositionally biased region" description="Basic residues" evidence="4">
    <location>
        <begin position="450"/>
        <end position="460"/>
    </location>
</feature>
<accession>A0A833R486</accession>
<feature type="compositionally biased region" description="Basic and acidic residues" evidence="4">
    <location>
        <begin position="487"/>
        <end position="513"/>
    </location>
</feature>
<dbReference type="SUPFAM" id="SSF46565">
    <property type="entry name" value="Chaperone J-domain"/>
    <property type="match status" value="1"/>
</dbReference>
<dbReference type="Gene3D" id="3.30.160.60">
    <property type="entry name" value="Classic Zinc Finger"/>
    <property type="match status" value="1"/>
</dbReference>
<dbReference type="SMART" id="SM00271">
    <property type="entry name" value="DnaJ"/>
    <property type="match status" value="1"/>
</dbReference>
<feature type="region of interest" description="Disordered" evidence="4">
    <location>
        <begin position="241"/>
        <end position="261"/>
    </location>
</feature>
<dbReference type="Gene3D" id="1.10.287.110">
    <property type="entry name" value="DnaJ domain"/>
    <property type="match status" value="1"/>
</dbReference>
<dbReference type="InterPro" id="IPR001623">
    <property type="entry name" value="DnaJ_domain"/>
</dbReference>